<accession>A0A366HWE8</accession>
<sequence length="162" mass="17653">MAQPPSLPAGTPSPQIVYVQAPAKKGCGCGTFGCVFLVLLAVAGVVAFCVFLGVGLNAFGKDLERKIHRSGPDIMAIAHPTATYQTCQFVGGDEAGDYLRLDYDLGYKDNVFTGQTYYLRLQVFLDQGYFYNQQFHHWSWGRDTGPVPPGAALEAIQKLLTE</sequence>
<comment type="caution">
    <text evidence="2">The sequence shown here is derived from an EMBL/GenBank/DDBJ whole genome shotgun (WGS) entry which is preliminary data.</text>
</comment>
<dbReference type="AlphaFoldDB" id="A0A366HWE8"/>
<feature type="transmembrane region" description="Helical" evidence="1">
    <location>
        <begin position="35"/>
        <end position="59"/>
    </location>
</feature>
<evidence type="ECO:0000313" key="2">
    <source>
        <dbReference type="EMBL" id="RBP47815.1"/>
    </source>
</evidence>
<dbReference type="Proteomes" id="UP000253426">
    <property type="component" value="Unassembled WGS sequence"/>
</dbReference>
<protein>
    <submittedName>
        <fullName evidence="2">Uncharacterized protein</fullName>
    </submittedName>
</protein>
<keyword evidence="3" id="KW-1185">Reference proteome</keyword>
<keyword evidence="1" id="KW-0812">Transmembrane</keyword>
<dbReference type="EMBL" id="QNRR01000001">
    <property type="protein sequence ID" value="RBP47815.1"/>
    <property type="molecule type" value="Genomic_DNA"/>
</dbReference>
<dbReference type="RefSeq" id="WP_147263187.1">
    <property type="nucleotide sequence ID" value="NZ_QNRR01000001.1"/>
</dbReference>
<organism evidence="2 3">
    <name type="scientific">Roseimicrobium gellanilyticum</name>
    <dbReference type="NCBI Taxonomy" id="748857"/>
    <lineage>
        <taxon>Bacteria</taxon>
        <taxon>Pseudomonadati</taxon>
        <taxon>Verrucomicrobiota</taxon>
        <taxon>Verrucomicrobiia</taxon>
        <taxon>Verrucomicrobiales</taxon>
        <taxon>Verrucomicrobiaceae</taxon>
        <taxon>Roseimicrobium</taxon>
    </lineage>
</organism>
<name>A0A366HWE8_9BACT</name>
<evidence type="ECO:0000313" key="3">
    <source>
        <dbReference type="Proteomes" id="UP000253426"/>
    </source>
</evidence>
<keyword evidence="1" id="KW-0472">Membrane</keyword>
<gene>
    <name evidence="2" type="ORF">DES53_101615</name>
</gene>
<keyword evidence="1" id="KW-1133">Transmembrane helix</keyword>
<reference evidence="2 3" key="1">
    <citation type="submission" date="2018-06" db="EMBL/GenBank/DDBJ databases">
        <title>Genomic Encyclopedia of Type Strains, Phase IV (KMG-IV): sequencing the most valuable type-strain genomes for metagenomic binning, comparative biology and taxonomic classification.</title>
        <authorList>
            <person name="Goeker M."/>
        </authorList>
    </citation>
    <scope>NUCLEOTIDE SEQUENCE [LARGE SCALE GENOMIC DNA]</scope>
    <source>
        <strain evidence="2 3">DSM 25532</strain>
    </source>
</reference>
<evidence type="ECO:0000256" key="1">
    <source>
        <dbReference type="SAM" id="Phobius"/>
    </source>
</evidence>
<proteinExistence type="predicted"/>